<keyword evidence="2" id="KW-0547">Nucleotide-binding</keyword>
<evidence type="ECO:0000256" key="2">
    <source>
        <dbReference type="ARBA" id="ARBA00022741"/>
    </source>
</evidence>
<dbReference type="GO" id="GO:0005304">
    <property type="term" value="F:L-valine transmembrane transporter activity"/>
    <property type="evidence" value="ECO:0007669"/>
    <property type="project" value="TreeGrafter"/>
</dbReference>
<gene>
    <name evidence="5" type="primary">lptB_77</name>
    <name evidence="5" type="ORF">SDC9_135855</name>
</gene>
<dbReference type="PANTHER" id="PTHR45772">
    <property type="entry name" value="CONSERVED COMPONENT OF ABC TRANSPORTER FOR NATURAL AMINO ACIDS-RELATED"/>
    <property type="match status" value="1"/>
</dbReference>
<dbReference type="AlphaFoldDB" id="A0A645DHN5"/>
<feature type="domain" description="Branched-chain amino acid ATP-binding cassette transporter C-terminal" evidence="4">
    <location>
        <begin position="55"/>
        <end position="80"/>
    </location>
</feature>
<dbReference type="GO" id="GO:0015192">
    <property type="term" value="F:L-phenylalanine transmembrane transporter activity"/>
    <property type="evidence" value="ECO:0007669"/>
    <property type="project" value="TreeGrafter"/>
</dbReference>
<dbReference type="GO" id="GO:1903805">
    <property type="term" value="P:L-valine import across plasma membrane"/>
    <property type="evidence" value="ECO:0007669"/>
    <property type="project" value="TreeGrafter"/>
</dbReference>
<name>A0A645DHN5_9ZZZZ</name>
<evidence type="ECO:0000313" key="5">
    <source>
        <dbReference type="EMBL" id="MPM88751.1"/>
    </source>
</evidence>
<protein>
    <submittedName>
        <fullName evidence="5">Lipopolysaccharide export system ATP-binding protein LptB</fullName>
        <ecNumber evidence="5">3.6.3.-</ecNumber>
    </submittedName>
</protein>
<dbReference type="Gene3D" id="3.40.50.300">
    <property type="entry name" value="P-loop containing nucleotide triphosphate hydrolases"/>
    <property type="match status" value="1"/>
</dbReference>
<reference evidence="5" key="1">
    <citation type="submission" date="2019-08" db="EMBL/GenBank/DDBJ databases">
        <authorList>
            <person name="Kucharzyk K."/>
            <person name="Murdoch R.W."/>
            <person name="Higgins S."/>
            <person name="Loffler F."/>
        </authorList>
    </citation>
    <scope>NUCLEOTIDE SEQUENCE</scope>
</reference>
<dbReference type="GO" id="GO:0005886">
    <property type="term" value="C:plasma membrane"/>
    <property type="evidence" value="ECO:0007669"/>
    <property type="project" value="TreeGrafter"/>
</dbReference>
<keyword evidence="1" id="KW-0813">Transport</keyword>
<keyword evidence="3 5" id="KW-0067">ATP-binding</keyword>
<organism evidence="5">
    <name type="scientific">bioreactor metagenome</name>
    <dbReference type="NCBI Taxonomy" id="1076179"/>
    <lineage>
        <taxon>unclassified sequences</taxon>
        <taxon>metagenomes</taxon>
        <taxon>ecological metagenomes</taxon>
    </lineage>
</organism>
<dbReference type="EMBL" id="VSSQ01036310">
    <property type="protein sequence ID" value="MPM88751.1"/>
    <property type="molecule type" value="Genomic_DNA"/>
</dbReference>
<dbReference type="GO" id="GO:0042941">
    <property type="term" value="P:D-alanine transmembrane transport"/>
    <property type="evidence" value="ECO:0007669"/>
    <property type="project" value="TreeGrafter"/>
</dbReference>
<dbReference type="GO" id="GO:1903806">
    <property type="term" value="P:L-isoleucine import across plasma membrane"/>
    <property type="evidence" value="ECO:0007669"/>
    <property type="project" value="TreeGrafter"/>
</dbReference>
<dbReference type="PANTHER" id="PTHR45772:SF7">
    <property type="entry name" value="AMINO ACID ABC TRANSPORTER ATP-BINDING PROTEIN"/>
    <property type="match status" value="1"/>
</dbReference>
<dbReference type="GO" id="GO:0015188">
    <property type="term" value="F:L-isoleucine transmembrane transporter activity"/>
    <property type="evidence" value="ECO:0007669"/>
    <property type="project" value="TreeGrafter"/>
</dbReference>
<accession>A0A645DHN5</accession>
<dbReference type="GO" id="GO:0016787">
    <property type="term" value="F:hydrolase activity"/>
    <property type="evidence" value="ECO:0007669"/>
    <property type="project" value="UniProtKB-KW"/>
</dbReference>
<evidence type="ECO:0000259" key="4">
    <source>
        <dbReference type="Pfam" id="PF12399"/>
    </source>
</evidence>
<dbReference type="InterPro" id="IPR051120">
    <property type="entry name" value="ABC_AA/LPS_Transport"/>
</dbReference>
<proteinExistence type="predicted"/>
<evidence type="ECO:0000256" key="3">
    <source>
        <dbReference type="ARBA" id="ARBA00022840"/>
    </source>
</evidence>
<evidence type="ECO:0000256" key="1">
    <source>
        <dbReference type="ARBA" id="ARBA00022448"/>
    </source>
</evidence>
<dbReference type="GO" id="GO:0015808">
    <property type="term" value="P:L-alanine transport"/>
    <property type="evidence" value="ECO:0007669"/>
    <property type="project" value="TreeGrafter"/>
</dbReference>
<dbReference type="GO" id="GO:0005524">
    <property type="term" value="F:ATP binding"/>
    <property type="evidence" value="ECO:0007669"/>
    <property type="project" value="UniProtKB-KW"/>
</dbReference>
<sequence>MLDEPCAGLSNFAINEVTELVMKLKAQKKSIVLIEHNLPITMKVCDRIMVLSYGKKIAEGTPEVVKSDKQVIEAYLGEEDEE</sequence>
<dbReference type="SUPFAM" id="SSF52540">
    <property type="entry name" value="P-loop containing nucleoside triphosphate hydrolases"/>
    <property type="match status" value="1"/>
</dbReference>
<dbReference type="EC" id="3.6.3.-" evidence="5"/>
<dbReference type="Pfam" id="PF12399">
    <property type="entry name" value="BCA_ABC_TP_C"/>
    <property type="match status" value="1"/>
</dbReference>
<keyword evidence="5" id="KW-0378">Hydrolase</keyword>
<comment type="caution">
    <text evidence="5">The sequence shown here is derived from an EMBL/GenBank/DDBJ whole genome shotgun (WGS) entry which is preliminary data.</text>
</comment>
<dbReference type="InterPro" id="IPR027417">
    <property type="entry name" value="P-loop_NTPase"/>
</dbReference>
<dbReference type="InterPro" id="IPR032823">
    <property type="entry name" value="BCA_ABC_TP_C"/>
</dbReference>